<evidence type="ECO:0000256" key="1">
    <source>
        <dbReference type="SAM" id="SignalP"/>
    </source>
</evidence>
<proteinExistence type="predicted"/>
<sequence>MPKVFFRALSVLVLGTSVVSFHAGAKGIALSPMPISQGERALTVTELSPGVANGTRRFYVEPDGLRVVDRGGTSTTYVEKFSKTRSANGMYSTNASVGQIFLGETTAVTASPLAANNVRVTVLKKRSELVRIDPIVVGDFFIQTPVTRERSFEQSVVLAPGHAEALTFSAPGGRPDTVVLSLGE</sequence>
<name>A0A7W4I723_GLUDI</name>
<dbReference type="Proteomes" id="UP000550787">
    <property type="component" value="Unassembled WGS sequence"/>
</dbReference>
<reference evidence="2 3" key="1">
    <citation type="submission" date="2020-04" db="EMBL/GenBank/DDBJ databases">
        <title>Description of novel Gluconacetobacter.</title>
        <authorList>
            <person name="Sombolestani A."/>
        </authorList>
    </citation>
    <scope>NUCLEOTIDE SEQUENCE [LARGE SCALE GENOMIC DNA]</scope>
    <source>
        <strain evidence="2 3">LMG 7603</strain>
    </source>
</reference>
<protein>
    <recommendedName>
        <fullName evidence="4">Alginate biosynthesis protein AlgF</fullName>
    </recommendedName>
</protein>
<evidence type="ECO:0000313" key="2">
    <source>
        <dbReference type="EMBL" id="MBB2157372.1"/>
    </source>
</evidence>
<evidence type="ECO:0008006" key="4">
    <source>
        <dbReference type="Google" id="ProtNLM"/>
    </source>
</evidence>
<dbReference type="EMBL" id="JABEQG010000029">
    <property type="protein sequence ID" value="MBB2157372.1"/>
    <property type="molecule type" value="Genomic_DNA"/>
</dbReference>
<dbReference type="RefSeq" id="WP_183116190.1">
    <property type="nucleotide sequence ID" value="NZ_JABEQG010000029.1"/>
</dbReference>
<accession>A0A7W4I723</accession>
<keyword evidence="1" id="KW-0732">Signal</keyword>
<feature type="signal peptide" evidence="1">
    <location>
        <begin position="1"/>
        <end position="25"/>
    </location>
</feature>
<dbReference type="AlphaFoldDB" id="A0A7W4I723"/>
<feature type="chain" id="PRO_5030899195" description="Alginate biosynthesis protein AlgF" evidence="1">
    <location>
        <begin position="26"/>
        <end position="184"/>
    </location>
</feature>
<evidence type="ECO:0000313" key="3">
    <source>
        <dbReference type="Proteomes" id="UP000550787"/>
    </source>
</evidence>
<organism evidence="2 3">
    <name type="scientific">Gluconacetobacter diazotrophicus</name>
    <name type="common">Acetobacter diazotrophicus</name>
    <dbReference type="NCBI Taxonomy" id="33996"/>
    <lineage>
        <taxon>Bacteria</taxon>
        <taxon>Pseudomonadati</taxon>
        <taxon>Pseudomonadota</taxon>
        <taxon>Alphaproteobacteria</taxon>
        <taxon>Acetobacterales</taxon>
        <taxon>Acetobacteraceae</taxon>
        <taxon>Gluconacetobacter</taxon>
    </lineage>
</organism>
<gene>
    <name evidence="2" type="ORF">HLH33_13795</name>
</gene>
<comment type="caution">
    <text evidence="2">The sequence shown here is derived from an EMBL/GenBank/DDBJ whole genome shotgun (WGS) entry which is preliminary data.</text>
</comment>